<accession>A0ABN2HYR1</accession>
<dbReference type="NCBIfam" id="TIGR01967">
    <property type="entry name" value="DEAH_box_HrpA"/>
    <property type="match status" value="1"/>
</dbReference>
<feature type="region of interest" description="Disordered" evidence="5">
    <location>
        <begin position="32"/>
        <end position="51"/>
    </location>
</feature>
<keyword evidence="1" id="KW-0547">Nucleotide-binding</keyword>
<dbReference type="GO" id="GO:0004386">
    <property type="term" value="F:helicase activity"/>
    <property type="evidence" value="ECO:0007669"/>
    <property type="project" value="UniProtKB-KW"/>
</dbReference>
<protein>
    <submittedName>
        <fullName evidence="8">ATP-dependent RNA helicase HrpA</fullName>
    </submittedName>
</protein>
<dbReference type="InterPro" id="IPR003593">
    <property type="entry name" value="AAA+_ATPase"/>
</dbReference>
<dbReference type="CDD" id="cd17989">
    <property type="entry name" value="DEXHc_HrpA"/>
    <property type="match status" value="1"/>
</dbReference>
<dbReference type="PROSITE" id="PS51192">
    <property type="entry name" value="HELICASE_ATP_BIND_1"/>
    <property type="match status" value="1"/>
</dbReference>
<keyword evidence="3 8" id="KW-0347">Helicase</keyword>
<dbReference type="SUPFAM" id="SSF52540">
    <property type="entry name" value="P-loop containing nucleoside triphosphate hydrolases"/>
    <property type="match status" value="1"/>
</dbReference>
<dbReference type="Pfam" id="PF07717">
    <property type="entry name" value="OB_NTP_bind"/>
    <property type="match status" value="1"/>
</dbReference>
<keyword evidence="2" id="KW-0378">Hydrolase</keyword>
<keyword evidence="4" id="KW-0067">ATP-binding</keyword>
<sequence>MPTTPATTPFAGLSQRLPELMARDERRLRRRLEGARKLRDPTRQQQAATQLTSEIDKAEARVARRRAAVPKLVYPDALPVSQRRDEIAAAIRDHQVVIVAGETGSGKTTQLPKICLELGRGIRGTIGHTQPRRIAARTVAERVAEELGTTMGATVGYKVRFTDQVGEDSLVKLMTDGILLAEIGSDRMLRQYDTLIIDEAHERSLNVDFILGYLKQLLPRRPDLKVIITSATIDPERFSRHFNDAPIVEVSGRTYPVEVRYRPVVDPDDPDPDEDRDQLQAISDAVAELSAEGPGDILVFLSGEREIRDAADYLNRLSLRNTEVLPLYARLSAAEQHRVFHRHTGRRIVLATNVAETSLTVPGIKYVIDPGQARISRYSTRLKVQRLPIERVSQASANQRKGRCGRTSDGICIRLYTEDDFDSRPEFTDPEILRTNLASVILQMTALDLGDIAAFGFLDPPDKRNIAAGVQLLEELGALDGSGLTQVGRKLSQLPVDPRLGRMILEADKNGCVREVTIIVSALSIQDPRERPIDKQEAATEKHRRFAEPHSDFLAYLNLWAYLTEQQKELSGNQFRKLCRTDFLNYLRVREWQDLYGQLRQISRGVGISPNVANADPDKVHISLLSGLLSQIGLKDPEKNDYAGPRNAHFSIFPGSGLFKKQPRWVMAAELVETSRLWARTVAAVNPDWVEPLAEHLISRTYSEPHWDAEAGAVMAYEKVTLYGLPVVPRRRVNYGRIEPELSRELFIRYALVDGEWETHHKFFHENRKLLAEVEDLENRARRRDILVDDEALFDFYDRRIGPEVVSGRHFDSWWKKVRRDEPDLLNFEKSMLINDPAKLVSAQDYPDTWRHGELALHLSYQFEPGADADGVTVHIPLAVLNQVGAQGFDWQVPGLRKDVVAALIRSLPKVWRRNFVPAPDVAAAVVAAIDPSDGELVAAVEDELARLTGIRVPVDAWDLSKVPDHLRVTFRVVDRKRTVAEGKDLNVLKERLRKRMREEMSGGTDSPERAGLRTFEAVPKVYERRRGGHVVKAFPALTDERDSVAVRLYDTEAEQQRAMAEGTRRLVLLNSPSPVAYVNGRLTNRSKLTLSKNPHCDVADMLQDCVSCAADKLIADAGGPVWEGEGFQALLTSVRAALPETTLAVVRAVEAVLAATQQVEGEIADLRATAVQPAVADIRRQLDALVFRGFVTASGWHRLADLPRYLTGISQRIERLRRDVPRDTINTGTIAYVQEEYQRRLDRLPAGAPVPAALAEVRWMIEELRVSLFAQSLRTAYPVSEKRILRAIDSV</sequence>
<dbReference type="PANTHER" id="PTHR18934:SF99">
    <property type="entry name" value="ATP-DEPENDENT RNA HELICASE DHX37-RELATED"/>
    <property type="match status" value="1"/>
</dbReference>
<name>A0ABN2HYR1_9ACTN</name>
<dbReference type="RefSeq" id="WP_344313007.1">
    <property type="nucleotide sequence ID" value="NZ_BAAANY010000020.1"/>
</dbReference>
<evidence type="ECO:0000256" key="3">
    <source>
        <dbReference type="ARBA" id="ARBA00022806"/>
    </source>
</evidence>
<evidence type="ECO:0000259" key="7">
    <source>
        <dbReference type="PROSITE" id="PS51194"/>
    </source>
</evidence>
<dbReference type="PROSITE" id="PS51194">
    <property type="entry name" value="HELICASE_CTER"/>
    <property type="match status" value="1"/>
</dbReference>
<dbReference type="CDD" id="cd18791">
    <property type="entry name" value="SF2_C_RHA"/>
    <property type="match status" value="1"/>
</dbReference>
<dbReference type="Pfam" id="PF04408">
    <property type="entry name" value="WHD_HA2"/>
    <property type="match status" value="1"/>
</dbReference>
<dbReference type="SMART" id="SM00487">
    <property type="entry name" value="DEXDc"/>
    <property type="match status" value="1"/>
</dbReference>
<dbReference type="InterPro" id="IPR011709">
    <property type="entry name" value="DEAD-box_helicase_OB_fold"/>
</dbReference>
<dbReference type="InterPro" id="IPR048333">
    <property type="entry name" value="HA2_WH"/>
</dbReference>
<dbReference type="SMART" id="SM00382">
    <property type="entry name" value="AAA"/>
    <property type="match status" value="1"/>
</dbReference>
<dbReference type="Pfam" id="PF00270">
    <property type="entry name" value="DEAD"/>
    <property type="match status" value="1"/>
</dbReference>
<dbReference type="InterPro" id="IPR001650">
    <property type="entry name" value="Helicase_C-like"/>
</dbReference>
<dbReference type="SMART" id="SM00490">
    <property type="entry name" value="HELICc"/>
    <property type="match status" value="1"/>
</dbReference>
<dbReference type="InterPro" id="IPR011545">
    <property type="entry name" value="DEAD/DEAH_box_helicase_dom"/>
</dbReference>
<feature type="domain" description="Helicase C-terminal" evidence="7">
    <location>
        <begin position="281"/>
        <end position="448"/>
    </location>
</feature>
<feature type="compositionally biased region" description="Basic and acidic residues" evidence="5">
    <location>
        <begin position="32"/>
        <end position="42"/>
    </location>
</feature>
<dbReference type="InterPro" id="IPR024590">
    <property type="entry name" value="HrpA_C"/>
</dbReference>
<dbReference type="InterPro" id="IPR014001">
    <property type="entry name" value="Helicase_ATP-bd"/>
</dbReference>
<evidence type="ECO:0000313" key="9">
    <source>
        <dbReference type="Proteomes" id="UP001500618"/>
    </source>
</evidence>
<dbReference type="InterPro" id="IPR007502">
    <property type="entry name" value="Helicase-assoc_dom"/>
</dbReference>
<dbReference type="NCBIfam" id="NF008348">
    <property type="entry name" value="PRK11131.1"/>
    <property type="match status" value="1"/>
</dbReference>
<dbReference type="Gene3D" id="1.20.120.1080">
    <property type="match status" value="1"/>
</dbReference>
<evidence type="ECO:0000256" key="5">
    <source>
        <dbReference type="SAM" id="MobiDB-lite"/>
    </source>
</evidence>
<evidence type="ECO:0000259" key="6">
    <source>
        <dbReference type="PROSITE" id="PS51192"/>
    </source>
</evidence>
<dbReference type="InterPro" id="IPR027417">
    <property type="entry name" value="P-loop_NTPase"/>
</dbReference>
<dbReference type="Pfam" id="PF11898">
    <property type="entry name" value="DUF3418"/>
    <property type="match status" value="1"/>
</dbReference>
<proteinExistence type="predicted"/>
<reference evidence="8 9" key="1">
    <citation type="journal article" date="2019" name="Int. J. Syst. Evol. Microbiol.">
        <title>The Global Catalogue of Microorganisms (GCM) 10K type strain sequencing project: providing services to taxonomists for standard genome sequencing and annotation.</title>
        <authorList>
            <consortium name="The Broad Institute Genomics Platform"/>
            <consortium name="The Broad Institute Genome Sequencing Center for Infectious Disease"/>
            <person name="Wu L."/>
            <person name="Ma J."/>
        </authorList>
    </citation>
    <scope>NUCLEOTIDE SEQUENCE [LARGE SCALE GENOMIC DNA]</scope>
    <source>
        <strain evidence="8 9">JCM 14718</strain>
    </source>
</reference>
<comment type="caution">
    <text evidence="8">The sequence shown here is derived from an EMBL/GenBank/DDBJ whole genome shotgun (WGS) entry which is preliminary data.</text>
</comment>
<dbReference type="InterPro" id="IPR010222">
    <property type="entry name" value="RNA_helicase_HrpA"/>
</dbReference>
<keyword evidence="9" id="KW-1185">Reference proteome</keyword>
<dbReference type="PANTHER" id="PTHR18934">
    <property type="entry name" value="ATP-DEPENDENT RNA HELICASE"/>
    <property type="match status" value="1"/>
</dbReference>
<evidence type="ECO:0000256" key="4">
    <source>
        <dbReference type="ARBA" id="ARBA00022840"/>
    </source>
</evidence>
<organism evidence="8 9">
    <name type="scientific">Fodinicola feengrottensis</name>
    <dbReference type="NCBI Taxonomy" id="435914"/>
    <lineage>
        <taxon>Bacteria</taxon>
        <taxon>Bacillati</taxon>
        <taxon>Actinomycetota</taxon>
        <taxon>Actinomycetes</taxon>
        <taxon>Mycobacteriales</taxon>
        <taxon>Fodinicola</taxon>
    </lineage>
</organism>
<evidence type="ECO:0000256" key="2">
    <source>
        <dbReference type="ARBA" id="ARBA00022801"/>
    </source>
</evidence>
<dbReference type="Pfam" id="PF21010">
    <property type="entry name" value="HA2_C"/>
    <property type="match status" value="1"/>
</dbReference>
<dbReference type="SMART" id="SM00847">
    <property type="entry name" value="HA2"/>
    <property type="match status" value="1"/>
</dbReference>
<dbReference type="EMBL" id="BAAANY010000020">
    <property type="protein sequence ID" value="GAA1695596.1"/>
    <property type="molecule type" value="Genomic_DNA"/>
</dbReference>
<evidence type="ECO:0000313" key="8">
    <source>
        <dbReference type="EMBL" id="GAA1695596.1"/>
    </source>
</evidence>
<dbReference type="Gene3D" id="3.40.50.300">
    <property type="entry name" value="P-loop containing nucleotide triphosphate hydrolases"/>
    <property type="match status" value="2"/>
</dbReference>
<gene>
    <name evidence="8" type="primary">hrpA</name>
    <name evidence="8" type="ORF">GCM10009765_51010</name>
</gene>
<evidence type="ECO:0000256" key="1">
    <source>
        <dbReference type="ARBA" id="ARBA00022741"/>
    </source>
</evidence>
<dbReference type="Proteomes" id="UP001500618">
    <property type="component" value="Unassembled WGS sequence"/>
</dbReference>
<dbReference type="Pfam" id="PF00271">
    <property type="entry name" value="Helicase_C"/>
    <property type="match status" value="1"/>
</dbReference>
<feature type="domain" description="Helicase ATP-binding" evidence="6">
    <location>
        <begin position="88"/>
        <end position="251"/>
    </location>
</feature>